<dbReference type="Proteomes" id="UP000051802">
    <property type="component" value="Unassembled WGS sequence"/>
</dbReference>
<comment type="caution">
    <text evidence="6">The sequence shown here is derived from an EMBL/GenBank/DDBJ whole genome shotgun (WGS) entry which is preliminary data.</text>
</comment>
<dbReference type="Gene3D" id="3.90.960.10">
    <property type="entry name" value="YbaK/aminoacyl-tRNA synthetase-associated domain"/>
    <property type="match status" value="1"/>
</dbReference>
<comment type="similarity">
    <text evidence="1 4">Belongs to the prolyl-tRNA editing family. YbaK/EbsC subfamily.</text>
</comment>
<dbReference type="PANTHER" id="PTHR30411:SF0">
    <property type="entry name" value="CYS-TRNA(PRO)_CYS-TRNA(CYS) DEACYLASE YBAK"/>
    <property type="match status" value="1"/>
</dbReference>
<sequence length="158" mass="17091">MSKATRATRQLDGARVAYRLHAYDFDADAAGGKGVHAAQSLGIAPERMLKTLMAWVDERAVCAVIPSDRQLQLKRLAAACGGKSARMMEIPEAERRSGYKVGGISPFAQQRPVPVWIERDALVHESVWINAGQRGLLLEIEPTAAVGFLHAEAAAISE</sequence>
<dbReference type="SUPFAM" id="SSF55826">
    <property type="entry name" value="YbaK/ProRS associated domain"/>
    <property type="match status" value="1"/>
</dbReference>
<evidence type="ECO:0000259" key="5">
    <source>
        <dbReference type="Pfam" id="PF04073"/>
    </source>
</evidence>
<accession>A0A0R0A8P9</accession>
<dbReference type="PANTHER" id="PTHR30411">
    <property type="entry name" value="CYTOPLASMIC PROTEIN"/>
    <property type="match status" value="1"/>
</dbReference>
<evidence type="ECO:0000313" key="6">
    <source>
        <dbReference type="EMBL" id="KRG38158.1"/>
    </source>
</evidence>
<dbReference type="OrthoDB" id="9809296at2"/>
<dbReference type="InterPro" id="IPR007214">
    <property type="entry name" value="YbaK/aa-tRNA-synth-assoc-dom"/>
</dbReference>
<gene>
    <name evidence="6" type="ORF">ARC20_15390</name>
</gene>
<dbReference type="InterPro" id="IPR004369">
    <property type="entry name" value="Prolyl-tRNA_editing_YbaK/EbsC"/>
</dbReference>
<dbReference type="GO" id="GO:0016829">
    <property type="term" value="F:lyase activity"/>
    <property type="evidence" value="ECO:0007669"/>
    <property type="project" value="UniProtKB-KW"/>
</dbReference>
<name>A0A0R0A8P9_9GAMM</name>
<dbReference type="STRING" id="676599.ARC20_15390"/>
<evidence type="ECO:0000256" key="2">
    <source>
        <dbReference type="ARBA" id="ARBA00022917"/>
    </source>
</evidence>
<dbReference type="PIRSF" id="PIRSF006181">
    <property type="entry name" value="EbsC_YbaK"/>
    <property type="match status" value="1"/>
</dbReference>
<evidence type="ECO:0000256" key="1">
    <source>
        <dbReference type="ARBA" id="ARBA00009798"/>
    </source>
</evidence>
<dbReference type="GO" id="GO:0002161">
    <property type="term" value="F:aminoacyl-tRNA deacylase activity"/>
    <property type="evidence" value="ECO:0007669"/>
    <property type="project" value="InterPro"/>
</dbReference>
<dbReference type="AlphaFoldDB" id="A0A0R0A8P9"/>
<dbReference type="GO" id="GO:0006412">
    <property type="term" value="P:translation"/>
    <property type="evidence" value="ECO:0007669"/>
    <property type="project" value="UniProtKB-KW"/>
</dbReference>
<protein>
    <recommendedName>
        <fullName evidence="4">Cys-tRNA(Pro)/Cys-tRNA(Cys) deacylase</fullName>
        <ecNumber evidence="4">4.2.-.-</ecNumber>
    </recommendedName>
</protein>
<evidence type="ECO:0000256" key="3">
    <source>
        <dbReference type="ARBA" id="ARBA00023239"/>
    </source>
</evidence>
<evidence type="ECO:0000256" key="4">
    <source>
        <dbReference type="PIRNR" id="PIRNR006181"/>
    </source>
</evidence>
<dbReference type="InterPro" id="IPR036754">
    <property type="entry name" value="YbaK/aa-tRNA-synt-asso_dom_sf"/>
</dbReference>
<keyword evidence="2 4" id="KW-0648">Protein biosynthesis</keyword>
<evidence type="ECO:0000313" key="7">
    <source>
        <dbReference type="Proteomes" id="UP000051802"/>
    </source>
</evidence>
<dbReference type="Pfam" id="PF04073">
    <property type="entry name" value="tRNA_edit"/>
    <property type="match status" value="1"/>
</dbReference>
<reference evidence="6 7" key="1">
    <citation type="submission" date="2015-10" db="EMBL/GenBank/DDBJ databases">
        <title>Genome sequencing and analysis of members of genus Stenotrophomonas.</title>
        <authorList>
            <person name="Patil P.P."/>
            <person name="Midha S."/>
            <person name="Patil P.B."/>
        </authorList>
    </citation>
    <scope>NUCLEOTIDE SEQUENCE [LARGE SCALE GENOMIC DNA]</scope>
    <source>
        <strain evidence="6 7">JCM 16536</strain>
    </source>
</reference>
<keyword evidence="7" id="KW-1185">Reference proteome</keyword>
<feature type="domain" description="YbaK/aminoacyl-tRNA synthetase-associated" evidence="5">
    <location>
        <begin position="37"/>
        <end position="143"/>
    </location>
</feature>
<proteinExistence type="inferred from homology"/>
<dbReference type="EC" id="4.2.-.-" evidence="4"/>
<organism evidence="6 7">
    <name type="scientific">Stenotrophomonas panacihumi</name>
    <dbReference type="NCBI Taxonomy" id="676599"/>
    <lineage>
        <taxon>Bacteria</taxon>
        <taxon>Pseudomonadati</taxon>
        <taxon>Pseudomonadota</taxon>
        <taxon>Gammaproteobacteria</taxon>
        <taxon>Lysobacterales</taxon>
        <taxon>Lysobacteraceae</taxon>
        <taxon>Stenotrophomonas</taxon>
    </lineage>
</organism>
<dbReference type="CDD" id="cd00002">
    <property type="entry name" value="YbaK_deacylase"/>
    <property type="match status" value="1"/>
</dbReference>
<dbReference type="EMBL" id="LLXU01000124">
    <property type="protein sequence ID" value="KRG38158.1"/>
    <property type="molecule type" value="Genomic_DNA"/>
</dbReference>
<keyword evidence="3 4" id="KW-0456">Lyase</keyword>
<dbReference type="RefSeq" id="WP_057648875.1">
    <property type="nucleotide sequence ID" value="NZ_LLXU01000124.1"/>
</dbReference>